<dbReference type="InterPro" id="IPR051317">
    <property type="entry name" value="Gfo/Idh/MocA_oxidoreduct"/>
</dbReference>
<dbReference type="GO" id="GO:0000166">
    <property type="term" value="F:nucleotide binding"/>
    <property type="evidence" value="ECO:0007669"/>
    <property type="project" value="InterPro"/>
</dbReference>
<dbReference type="HOGENOM" id="CLU_023194_23_0_9"/>
<comment type="caution">
    <text evidence="2">The sequence shown here is derived from an EMBL/GenBank/DDBJ whole genome shotgun (WGS) entry which is preliminary data.</text>
</comment>
<dbReference type="PANTHER" id="PTHR43708">
    <property type="entry name" value="CONSERVED EXPRESSED OXIDOREDUCTASE (EUROFUNG)"/>
    <property type="match status" value="1"/>
</dbReference>
<dbReference type="RefSeq" id="WP_006702809.1">
    <property type="nucleotide sequence ID" value="NZ_KI391971.1"/>
</dbReference>
<dbReference type="AlphaFoldDB" id="D0BKQ0"/>
<feature type="domain" description="Gfo/Idh/MocA-like oxidoreductase N-terminal" evidence="1">
    <location>
        <begin position="2"/>
        <end position="120"/>
    </location>
</feature>
<reference evidence="2" key="2">
    <citation type="submission" date="2011-10" db="EMBL/GenBank/DDBJ databases">
        <title>The Genome Sequence of Granulicatella elegans ATCC 700633.</title>
        <authorList>
            <consortium name="The Broad Institute Genome Sequencing Platform"/>
            <consortium name="The Broad Institute Genome Sequencing Center for Infectious Disease"/>
            <person name="Earl A."/>
            <person name="Ward D."/>
            <person name="Feldgarden M."/>
            <person name="Gevers D."/>
            <person name="Sibley C.D."/>
            <person name="Field T.R."/>
            <person name="Grinwis M."/>
            <person name="Eshaghurshan C.S."/>
            <person name="Surette M.G."/>
            <person name="Young S.K."/>
            <person name="Zeng Q."/>
            <person name="Gargeya S."/>
            <person name="Fitzgerald M."/>
            <person name="Haas B."/>
            <person name="Abouelleil A."/>
            <person name="Alvarado L."/>
            <person name="Arachchi H.M."/>
            <person name="Berlin A."/>
            <person name="Brown A."/>
            <person name="Chapman S.B."/>
            <person name="Chen Z."/>
            <person name="Dunbar C."/>
            <person name="Freedman E."/>
            <person name="Gearin G."/>
            <person name="Goldberg J."/>
            <person name="Griggs A."/>
            <person name="Gujja S."/>
            <person name="Heiman D."/>
            <person name="Howarth C."/>
            <person name="Larson L."/>
            <person name="Lui A."/>
            <person name="MacDonald P.J.P."/>
            <person name="Montmayeur A."/>
            <person name="Murphy C."/>
            <person name="Neiman D."/>
            <person name="Pearson M."/>
            <person name="Priest M."/>
            <person name="Roberts A."/>
            <person name="Saif S."/>
            <person name="Shea T."/>
            <person name="Shenoy N."/>
            <person name="Sisk P."/>
            <person name="Stolte C."/>
            <person name="Sykes S."/>
            <person name="Wortman J."/>
            <person name="Nusbaum C."/>
            <person name="Birren B."/>
        </authorList>
    </citation>
    <scope>NUCLEOTIDE SEQUENCE [LARGE SCALE GENOMIC DNA]</scope>
    <source>
        <strain evidence="2">ATCC 700633</strain>
    </source>
</reference>
<dbReference type="STRING" id="626369.HMPREF0446_00535"/>
<dbReference type="Pfam" id="PF01408">
    <property type="entry name" value="GFO_IDH_MocA"/>
    <property type="match status" value="1"/>
</dbReference>
<evidence type="ECO:0000259" key="1">
    <source>
        <dbReference type="Pfam" id="PF01408"/>
    </source>
</evidence>
<dbReference type="OrthoDB" id="9815825at2"/>
<organism evidence="2 3">
    <name type="scientific">Granulicatella elegans ATCC 700633</name>
    <dbReference type="NCBI Taxonomy" id="626369"/>
    <lineage>
        <taxon>Bacteria</taxon>
        <taxon>Bacillati</taxon>
        <taxon>Bacillota</taxon>
        <taxon>Bacilli</taxon>
        <taxon>Lactobacillales</taxon>
        <taxon>Carnobacteriaceae</taxon>
        <taxon>Granulicatella</taxon>
    </lineage>
</organism>
<dbReference type="InterPro" id="IPR000683">
    <property type="entry name" value="Gfo/Idh/MocA-like_OxRdtase_N"/>
</dbReference>
<dbReference type="Proteomes" id="UP000002939">
    <property type="component" value="Unassembled WGS sequence"/>
</dbReference>
<accession>D0BKQ0</accession>
<gene>
    <name evidence="2" type="ORF">HMPREF0446_00535</name>
</gene>
<dbReference type="Gene3D" id="3.30.360.10">
    <property type="entry name" value="Dihydrodipicolinate Reductase, domain 2"/>
    <property type="match status" value="1"/>
</dbReference>
<dbReference type="PANTHER" id="PTHR43708:SF4">
    <property type="entry name" value="OXIDOREDUCTASE YCEM-RELATED"/>
    <property type="match status" value="1"/>
</dbReference>
<keyword evidence="3" id="KW-1185">Reference proteome</keyword>
<dbReference type="EMBL" id="ACRF02000013">
    <property type="protein sequence ID" value="EEW93653.1"/>
    <property type="molecule type" value="Genomic_DNA"/>
</dbReference>
<dbReference type="eggNOG" id="COG0673">
    <property type="taxonomic scope" value="Bacteria"/>
</dbReference>
<dbReference type="InterPro" id="IPR036291">
    <property type="entry name" value="NAD(P)-bd_dom_sf"/>
</dbReference>
<reference evidence="2" key="1">
    <citation type="submission" date="2009-09" db="EMBL/GenBank/DDBJ databases">
        <authorList>
            <consortium name="The Broad Institute Genome Sequencing Platform"/>
            <person name="Ward D."/>
            <person name="Feldgarden M."/>
            <person name="Earl A."/>
            <person name="Young S.K."/>
            <person name="Zeng Q."/>
            <person name="Koehrsen M."/>
            <person name="Alvarado L."/>
            <person name="Berlin A."/>
            <person name="Bochicchio J."/>
            <person name="Borenstein D."/>
            <person name="Chapman S.B."/>
            <person name="Chen Z."/>
            <person name="Engels R."/>
            <person name="Freedman E."/>
            <person name="Gellesch M."/>
            <person name="Goldberg J."/>
            <person name="Griggs A."/>
            <person name="Gujja S."/>
            <person name="Heilman E."/>
            <person name="Heiman D."/>
            <person name="Hepburn T."/>
            <person name="Howarth C."/>
            <person name="Jen D."/>
            <person name="Larson L."/>
            <person name="Lewis B."/>
            <person name="Mehta T."/>
            <person name="Park D."/>
            <person name="Pearson M."/>
            <person name="Roberts A."/>
            <person name="Saif S."/>
            <person name="Shea T."/>
            <person name="Shenoy N."/>
            <person name="Sisk P."/>
            <person name="Stolte C."/>
            <person name="Sykes S."/>
            <person name="Thomson T."/>
            <person name="Walk T."/>
            <person name="White J."/>
            <person name="Yandava C."/>
            <person name="Sibley C.D."/>
            <person name="Field T.R."/>
            <person name="Grinwis M."/>
            <person name="Eshaghurshan C.S."/>
            <person name="Surette M.G."/>
            <person name="Haas B."/>
            <person name="Nusbaum C."/>
            <person name="Birren B."/>
        </authorList>
    </citation>
    <scope>NUCLEOTIDE SEQUENCE [LARGE SCALE GENOMIC DNA]</scope>
    <source>
        <strain evidence="2">ATCC 700633</strain>
    </source>
</reference>
<name>D0BKQ0_9LACT</name>
<protein>
    <recommendedName>
        <fullName evidence="1">Gfo/Idh/MocA-like oxidoreductase N-terminal domain-containing protein</fullName>
    </recommendedName>
</protein>
<dbReference type="SUPFAM" id="SSF55347">
    <property type="entry name" value="Glyceraldehyde-3-phosphate dehydrogenase-like, C-terminal domain"/>
    <property type="match status" value="1"/>
</dbReference>
<proteinExistence type="predicted"/>
<dbReference type="SUPFAM" id="SSF51735">
    <property type="entry name" value="NAD(P)-binding Rossmann-fold domains"/>
    <property type="match status" value="1"/>
</dbReference>
<evidence type="ECO:0000313" key="2">
    <source>
        <dbReference type="EMBL" id="EEW93653.1"/>
    </source>
</evidence>
<sequence length="313" mass="35558">MLNIGVVGIGAIAQKAYLPVMRSIGNVKWYMCTRNVEVLQRESKLLGRCIPCSSVEELLQFDLDGVMIHVSTEAHVEVAKQFLEKGIPVYLDKPIAPSYEETLELYRLAKENQTFLTAGFNRRFAPKVVELKNVLHKKRIITEKNCTIPSFDNRTRIFDVFIHPLDTALFLMDEKPNRGSFYYKKNRGVIEQCTIYLENEEQSAIVMMNTESGANLERIEVQAETGTFSLQNLTDLTIYQGGEEIKDHFSSWDSTLYKRGFESIVHSFIIAVQTNGENPVSPISSLLSHFICERLAHAKASEGFLSFDVETDE</sequence>
<dbReference type="Gene3D" id="3.40.50.720">
    <property type="entry name" value="NAD(P)-binding Rossmann-like Domain"/>
    <property type="match status" value="1"/>
</dbReference>
<evidence type="ECO:0000313" key="3">
    <source>
        <dbReference type="Proteomes" id="UP000002939"/>
    </source>
</evidence>